<dbReference type="Pfam" id="PF00149">
    <property type="entry name" value="Metallophos"/>
    <property type="match status" value="1"/>
</dbReference>
<keyword evidence="1" id="KW-0378">Hydrolase</keyword>
<sequence length="311" mass="35165">QYTPNFLLLLDTTDKSRKARIFLHRDVNFGSIVEAPSRLLGRLQLRTCPGGPPTTPFKQIARDRQFDLIYFTGDLPDHHVWEQTRQEEIALYSGFTQLVQKYFPGVPLVVAMGNHESVPVNSFPPRYIVGNDSMDWLYTKVWAAPVPWIPADQKANVLRWLLGNLTDSGRPVPVVHRRSAGRAEDSGEKVHVLGHIPPNGVIKGYSWNYFKIAEQIRVDNRRSLFRATAHLDNFAVMLDPKPTQTRAFAAISMCKCSANSKLHIQPHEANLAGQGREPVWFLEYNTSVPPTTMQLAFATKLGPTWSAVRIR</sequence>
<evidence type="ECO:0000313" key="4">
    <source>
        <dbReference type="Proteomes" id="UP000095280"/>
    </source>
</evidence>
<organism evidence="4 5">
    <name type="scientific">Macrostomum lignano</name>
    <dbReference type="NCBI Taxonomy" id="282301"/>
    <lineage>
        <taxon>Eukaryota</taxon>
        <taxon>Metazoa</taxon>
        <taxon>Spiralia</taxon>
        <taxon>Lophotrochozoa</taxon>
        <taxon>Platyhelminthes</taxon>
        <taxon>Rhabditophora</taxon>
        <taxon>Macrostomorpha</taxon>
        <taxon>Macrostomida</taxon>
        <taxon>Macrostomidae</taxon>
        <taxon>Macrostomum</taxon>
    </lineage>
</organism>
<proteinExistence type="predicted"/>
<dbReference type="GO" id="GO:0046513">
    <property type="term" value="P:ceramide biosynthetic process"/>
    <property type="evidence" value="ECO:0007669"/>
    <property type="project" value="TreeGrafter"/>
</dbReference>
<keyword evidence="2" id="KW-0325">Glycoprotein</keyword>
<dbReference type="GO" id="GO:0016020">
    <property type="term" value="C:membrane"/>
    <property type="evidence" value="ECO:0007669"/>
    <property type="project" value="GOC"/>
</dbReference>
<evidence type="ECO:0000313" key="5">
    <source>
        <dbReference type="WBParaSite" id="snap_masked-unitig_31206-processed-gene-0.0-mRNA-1"/>
    </source>
</evidence>
<evidence type="ECO:0000256" key="1">
    <source>
        <dbReference type="ARBA" id="ARBA00022801"/>
    </source>
</evidence>
<evidence type="ECO:0000256" key="2">
    <source>
        <dbReference type="ARBA" id="ARBA00023180"/>
    </source>
</evidence>
<reference evidence="5" key="1">
    <citation type="submission" date="2016-11" db="UniProtKB">
        <authorList>
            <consortium name="WormBaseParasite"/>
        </authorList>
    </citation>
    <scope>IDENTIFICATION</scope>
</reference>
<protein>
    <submittedName>
        <fullName evidence="5">Metallophos domain-containing protein</fullName>
    </submittedName>
</protein>
<evidence type="ECO:0000259" key="3">
    <source>
        <dbReference type="Pfam" id="PF00149"/>
    </source>
</evidence>
<keyword evidence="4" id="KW-1185">Reference proteome</keyword>
<dbReference type="InterPro" id="IPR029052">
    <property type="entry name" value="Metallo-depent_PP-like"/>
</dbReference>
<dbReference type="InterPro" id="IPR004843">
    <property type="entry name" value="Calcineurin-like_PHP"/>
</dbReference>
<name>A0A1I8JQV2_9PLAT</name>
<dbReference type="PANTHER" id="PTHR10340">
    <property type="entry name" value="SPHINGOMYELIN PHOSPHODIESTERASE"/>
    <property type="match status" value="1"/>
</dbReference>
<dbReference type="GO" id="GO:0005615">
    <property type="term" value="C:extracellular space"/>
    <property type="evidence" value="ECO:0007669"/>
    <property type="project" value="TreeGrafter"/>
</dbReference>
<dbReference type="GO" id="GO:0006685">
    <property type="term" value="P:sphingomyelin catabolic process"/>
    <property type="evidence" value="ECO:0007669"/>
    <property type="project" value="TreeGrafter"/>
</dbReference>
<dbReference type="PANTHER" id="PTHR10340:SF34">
    <property type="entry name" value="SPHINGOMYELIN PHOSPHODIESTERASE"/>
    <property type="match status" value="1"/>
</dbReference>
<dbReference type="SUPFAM" id="SSF56300">
    <property type="entry name" value="Metallo-dependent phosphatases"/>
    <property type="match status" value="1"/>
</dbReference>
<dbReference type="WBParaSite" id="snap_masked-unitig_31206-processed-gene-0.0-mRNA-1">
    <property type="protein sequence ID" value="snap_masked-unitig_31206-processed-gene-0.0-mRNA-1"/>
    <property type="gene ID" value="snap_masked-unitig_31206-processed-gene-0.0"/>
</dbReference>
<feature type="domain" description="Calcineurin-like phosphoesterase" evidence="3">
    <location>
        <begin position="57"/>
        <end position="204"/>
    </location>
</feature>
<accession>A0A1I8JQV2</accession>
<dbReference type="Proteomes" id="UP000095280">
    <property type="component" value="Unplaced"/>
</dbReference>
<dbReference type="GO" id="GO:0061750">
    <property type="term" value="F:acid sphingomyelin phosphodiesterase activity"/>
    <property type="evidence" value="ECO:0007669"/>
    <property type="project" value="TreeGrafter"/>
</dbReference>
<dbReference type="GO" id="GO:0005764">
    <property type="term" value="C:lysosome"/>
    <property type="evidence" value="ECO:0007669"/>
    <property type="project" value="TreeGrafter"/>
</dbReference>
<dbReference type="AlphaFoldDB" id="A0A1I8JQV2"/>